<sequence>MMTKVLVTGATGFLGRHAVRRFAELGWEVFGLGRNLEAGQQIEKDGAVFVCEDLRHTEAAVRACTGMDLVFHCAALSSPWGKYSDFVACNVEATRNIAEGCKRHGVPRLIHISTPSLYSSRKSRLSIREADPLPPKPANSYAATKLMAESVVQQAAGEGLAVFILRPRAIFGPMDNALFPRLLAANQGKGVPLLDGGGAMIDVTCVENVIDAMLLCSSAPLSAAGRAYNITNGEPILFRDLLERLFARLEIPLHGRQLPYWTAYVLAGLLEGVYKLLPFLGEPVLTRYSASALGVSQTLDISLAREQLGYHPRVTTDEGLQSFAEWWREQK</sequence>
<gene>
    <name evidence="2" type="ORF">AMQ84_10790</name>
</gene>
<dbReference type="Pfam" id="PF01370">
    <property type="entry name" value="Epimerase"/>
    <property type="match status" value="1"/>
</dbReference>
<keyword evidence="3" id="KW-1185">Reference proteome</keyword>
<dbReference type="Gene3D" id="3.40.50.720">
    <property type="entry name" value="NAD(P)-binding Rossmann-like Domain"/>
    <property type="match status" value="1"/>
</dbReference>
<dbReference type="Proteomes" id="UP000070475">
    <property type="component" value="Unassembled WGS sequence"/>
</dbReference>
<dbReference type="PATRIC" id="fig|483937.3.peg.2909"/>
<dbReference type="AlphaFoldDB" id="A0A132U328"/>
<name>A0A132U328_9BACL</name>
<dbReference type="PANTHER" id="PTHR48079">
    <property type="entry name" value="PROTEIN YEEZ"/>
    <property type="match status" value="1"/>
</dbReference>
<dbReference type="EMBL" id="LIRB01000122">
    <property type="protein sequence ID" value="KWX77959.1"/>
    <property type="molecule type" value="Genomic_DNA"/>
</dbReference>
<dbReference type="GO" id="GO:0004029">
    <property type="term" value="F:aldehyde dehydrogenase (NAD+) activity"/>
    <property type="evidence" value="ECO:0007669"/>
    <property type="project" value="TreeGrafter"/>
</dbReference>
<dbReference type="OrthoDB" id="9811743at2"/>
<dbReference type="InterPro" id="IPR036291">
    <property type="entry name" value="NAD(P)-bd_dom_sf"/>
</dbReference>
<organism evidence="2 3">
    <name type="scientific">Paenibacillus riograndensis</name>
    <dbReference type="NCBI Taxonomy" id="483937"/>
    <lineage>
        <taxon>Bacteria</taxon>
        <taxon>Bacillati</taxon>
        <taxon>Bacillota</taxon>
        <taxon>Bacilli</taxon>
        <taxon>Bacillales</taxon>
        <taxon>Paenibacillaceae</taxon>
        <taxon>Paenibacillus</taxon>
        <taxon>Paenibacillus sonchi group</taxon>
    </lineage>
</organism>
<dbReference type="InterPro" id="IPR051783">
    <property type="entry name" value="NAD(P)-dependent_oxidoreduct"/>
</dbReference>
<proteinExistence type="predicted"/>
<dbReference type="GO" id="GO:0005737">
    <property type="term" value="C:cytoplasm"/>
    <property type="evidence" value="ECO:0007669"/>
    <property type="project" value="TreeGrafter"/>
</dbReference>
<evidence type="ECO:0000313" key="3">
    <source>
        <dbReference type="Proteomes" id="UP000070475"/>
    </source>
</evidence>
<evidence type="ECO:0000313" key="2">
    <source>
        <dbReference type="EMBL" id="KWX77959.1"/>
    </source>
</evidence>
<dbReference type="InterPro" id="IPR001509">
    <property type="entry name" value="Epimerase_deHydtase"/>
</dbReference>
<accession>A0A132U328</accession>
<comment type="caution">
    <text evidence="2">The sequence shown here is derived from an EMBL/GenBank/DDBJ whole genome shotgun (WGS) entry which is preliminary data.</text>
</comment>
<dbReference type="SUPFAM" id="SSF51735">
    <property type="entry name" value="NAD(P)-binding Rossmann-fold domains"/>
    <property type="match status" value="1"/>
</dbReference>
<evidence type="ECO:0000259" key="1">
    <source>
        <dbReference type="Pfam" id="PF01370"/>
    </source>
</evidence>
<reference evidence="2 3" key="1">
    <citation type="submission" date="2015-08" db="EMBL/GenBank/DDBJ databases">
        <title>Genomes of Paenibacillus riograndensis.</title>
        <authorList>
            <person name="Sant'Anna F.H."/>
            <person name="Souza R."/>
            <person name="Ambrosini A."/>
            <person name="Bach E."/>
            <person name="Fernandes G."/>
            <person name="Balsanelli E."/>
            <person name="Baura V.A."/>
            <person name="Pedrosa F.O."/>
            <person name="Souza E.M."/>
            <person name="Passaglia L."/>
        </authorList>
    </citation>
    <scope>NUCLEOTIDE SEQUENCE [LARGE SCALE GENOMIC DNA]</scope>
    <source>
        <strain evidence="2 3">CAS34</strain>
    </source>
</reference>
<feature type="domain" description="NAD-dependent epimerase/dehydratase" evidence="1">
    <location>
        <begin position="5"/>
        <end position="230"/>
    </location>
</feature>
<protein>
    <submittedName>
        <fullName evidence="2">3-beta hydroxysteroid dehydrogenase</fullName>
    </submittedName>
</protein>
<dbReference type="RefSeq" id="WP_060860377.1">
    <property type="nucleotide sequence ID" value="NZ_LIRB01000122.1"/>
</dbReference>
<dbReference type="PANTHER" id="PTHR48079:SF6">
    <property type="entry name" value="NAD(P)-BINDING DOMAIN-CONTAINING PROTEIN-RELATED"/>
    <property type="match status" value="1"/>
</dbReference>